<protein>
    <submittedName>
        <fullName evidence="1">Uncharacterized protein</fullName>
    </submittedName>
</protein>
<gene>
    <name evidence="1" type="ORF">INT80_12535</name>
</gene>
<reference evidence="1" key="1">
    <citation type="submission" date="2020-11" db="EMBL/GenBank/DDBJ databases">
        <title>Gallibacterium anatis 1637, full genome, WGS.</title>
        <authorList>
            <person name="Laishevtcev A.I."/>
            <person name="Yakimova E.A."/>
            <person name="Petkovich D."/>
            <person name="Stepanova T.V."/>
            <person name="Kalendr R.S."/>
            <person name="Rubalsky E.O."/>
            <person name="Zulkarneev E.R."/>
            <person name="Aleshkin A.V."/>
        </authorList>
    </citation>
    <scope>NUCLEOTIDE SEQUENCE</scope>
    <source>
        <strain evidence="1">1637</strain>
    </source>
</reference>
<sequence length="47" mass="5104">MGETLPPITVKVEEGDFTGTGDGKVTVTVPNKQFQLMRKAKSPRASR</sequence>
<organism evidence="1">
    <name type="scientific">Gallibacterium anatis</name>
    <dbReference type="NCBI Taxonomy" id="750"/>
    <lineage>
        <taxon>Bacteria</taxon>
        <taxon>Pseudomonadati</taxon>
        <taxon>Pseudomonadota</taxon>
        <taxon>Gammaproteobacteria</taxon>
        <taxon>Pasteurellales</taxon>
        <taxon>Pasteurellaceae</taxon>
        <taxon>Gallibacterium</taxon>
    </lineage>
</organism>
<accession>A0A930UTE9</accession>
<dbReference type="AlphaFoldDB" id="A0A930UTE9"/>
<dbReference type="EMBL" id="JADION010000041">
    <property type="protein sequence ID" value="MBF4102985.1"/>
    <property type="molecule type" value="Genomic_DNA"/>
</dbReference>
<evidence type="ECO:0000313" key="1">
    <source>
        <dbReference type="EMBL" id="MBF4102985.1"/>
    </source>
</evidence>
<proteinExistence type="predicted"/>
<name>A0A930UTE9_9PAST</name>
<comment type="caution">
    <text evidence="1">The sequence shown here is derived from an EMBL/GenBank/DDBJ whole genome shotgun (WGS) entry which is preliminary data.</text>
</comment>